<dbReference type="Proteomes" id="UP000179467">
    <property type="component" value="Unassembled WGS sequence"/>
</dbReference>
<dbReference type="PROSITE" id="PS50850">
    <property type="entry name" value="MFS"/>
    <property type="match status" value="1"/>
</dbReference>
<dbReference type="OrthoDB" id="9812221at2"/>
<dbReference type="EMBL" id="MIPT01000001">
    <property type="protein sequence ID" value="OHT19092.1"/>
    <property type="molecule type" value="Genomic_DNA"/>
</dbReference>
<feature type="transmembrane region" description="Helical" evidence="8">
    <location>
        <begin position="346"/>
        <end position="362"/>
    </location>
</feature>
<sequence length="523" mass="55971">MSTAAASASAPPAPASPALPSPAKRLAITITVMAGTLMQVLDSTIANVALPHMQASLGATQESIAWVLTSYIIAVAIATPVTGWMESRFGRRELFVASVVGFTLASAACGLAPTLETMVAARVLQGVFGAFIGPLTQAIMLDSYPREKHAQALTIWGMGVMIAPIMGPVLGGWLTDQWNWRWVFFINVPFGIVTTIASWLLLSSSRLEKTRLDITGFILISLFLVGLQLVLDRGTHLDWFDSREIVIEAALAVAALWMYVIHSATTARPLIPLALFRDRNFLIANLFMFVASGVSIAGSALTAPMLQTLLGYDAYGAGILVAPRGLAMMVSMLATSFVTKYVDGRVVIAIGLVLVAVSQMMMSGFDLEMGSRPIIFAALIQGLGLGMFVLPLNLLAFATLAPYLRTEGAALYSLSRNMGSSIAISILSALLARNTQVSHSDLAAHVSASSLPFLTPGTLERFGQQGHDILRMVDAEVNRQALMIAYIDDYWLMGWAVAVLLPFVVLMRGVGRKAGDPPPPMME</sequence>
<dbReference type="Gene3D" id="1.20.1720.10">
    <property type="entry name" value="Multidrug resistance protein D"/>
    <property type="match status" value="1"/>
</dbReference>
<dbReference type="GO" id="GO:0005886">
    <property type="term" value="C:plasma membrane"/>
    <property type="evidence" value="ECO:0007669"/>
    <property type="project" value="UniProtKB-SubCell"/>
</dbReference>
<dbReference type="PANTHER" id="PTHR42718">
    <property type="entry name" value="MAJOR FACILITATOR SUPERFAMILY MULTIDRUG TRANSPORTER MFSC"/>
    <property type="match status" value="1"/>
</dbReference>
<dbReference type="InterPro" id="IPR011701">
    <property type="entry name" value="MFS"/>
</dbReference>
<feature type="transmembrane region" description="Helical" evidence="8">
    <location>
        <begin position="314"/>
        <end position="334"/>
    </location>
</feature>
<evidence type="ECO:0000313" key="10">
    <source>
        <dbReference type="EMBL" id="OHT19092.1"/>
    </source>
</evidence>
<feature type="transmembrane region" description="Helical" evidence="8">
    <location>
        <begin position="490"/>
        <end position="511"/>
    </location>
</feature>
<evidence type="ECO:0000256" key="7">
    <source>
        <dbReference type="ARBA" id="ARBA00023136"/>
    </source>
</evidence>
<dbReference type="RefSeq" id="WP_015459623.1">
    <property type="nucleotide sequence ID" value="NZ_MIPT01000001.1"/>
</dbReference>
<feature type="transmembrane region" description="Helical" evidence="8">
    <location>
        <begin position="282"/>
        <end position="302"/>
    </location>
</feature>
<proteinExistence type="inferred from homology"/>
<dbReference type="InterPro" id="IPR004638">
    <property type="entry name" value="EmrB-like"/>
</dbReference>
<feature type="transmembrane region" description="Helical" evidence="8">
    <location>
        <begin position="180"/>
        <end position="202"/>
    </location>
</feature>
<dbReference type="InterPro" id="IPR020846">
    <property type="entry name" value="MFS_dom"/>
</dbReference>
<dbReference type="PANTHER" id="PTHR42718:SF9">
    <property type="entry name" value="MAJOR FACILITATOR SUPERFAMILY MULTIDRUG TRANSPORTER MFSC"/>
    <property type="match status" value="1"/>
</dbReference>
<evidence type="ECO:0000256" key="6">
    <source>
        <dbReference type="ARBA" id="ARBA00022989"/>
    </source>
</evidence>
<protein>
    <submittedName>
        <fullName evidence="10">Multidrug export protein EmrB</fullName>
    </submittedName>
</protein>
<feature type="transmembrane region" description="Helical" evidence="8">
    <location>
        <begin position="374"/>
        <end position="397"/>
    </location>
</feature>
<dbReference type="SUPFAM" id="SSF103473">
    <property type="entry name" value="MFS general substrate transporter"/>
    <property type="match status" value="1"/>
</dbReference>
<feature type="transmembrane region" description="Helical" evidence="8">
    <location>
        <begin position="94"/>
        <end position="113"/>
    </location>
</feature>
<feature type="transmembrane region" description="Helical" evidence="8">
    <location>
        <begin position="119"/>
        <end position="141"/>
    </location>
</feature>
<comment type="caution">
    <text evidence="10">The sequence shown here is derived from an EMBL/GenBank/DDBJ whole genome shotgun (WGS) entry which is preliminary data.</text>
</comment>
<dbReference type="InterPro" id="IPR036259">
    <property type="entry name" value="MFS_trans_sf"/>
</dbReference>
<dbReference type="NCBIfam" id="TIGR00711">
    <property type="entry name" value="efflux_EmrB"/>
    <property type="match status" value="1"/>
</dbReference>
<keyword evidence="3" id="KW-0813">Transport</keyword>
<evidence type="ECO:0000313" key="11">
    <source>
        <dbReference type="Proteomes" id="UP000179467"/>
    </source>
</evidence>
<evidence type="ECO:0000256" key="4">
    <source>
        <dbReference type="ARBA" id="ARBA00022475"/>
    </source>
</evidence>
<keyword evidence="4" id="KW-1003">Cell membrane</keyword>
<keyword evidence="6 8" id="KW-1133">Transmembrane helix</keyword>
<keyword evidence="7 8" id="KW-0472">Membrane</keyword>
<evidence type="ECO:0000256" key="3">
    <source>
        <dbReference type="ARBA" id="ARBA00022448"/>
    </source>
</evidence>
<feature type="transmembrane region" description="Helical" evidence="8">
    <location>
        <begin position="63"/>
        <end position="82"/>
    </location>
</feature>
<evidence type="ECO:0000259" key="9">
    <source>
        <dbReference type="PROSITE" id="PS50850"/>
    </source>
</evidence>
<evidence type="ECO:0000256" key="2">
    <source>
        <dbReference type="ARBA" id="ARBA00008537"/>
    </source>
</evidence>
<dbReference type="Pfam" id="PF07690">
    <property type="entry name" value="MFS_1"/>
    <property type="match status" value="1"/>
</dbReference>
<evidence type="ECO:0000256" key="1">
    <source>
        <dbReference type="ARBA" id="ARBA00004651"/>
    </source>
</evidence>
<feature type="transmembrane region" description="Helical" evidence="8">
    <location>
        <begin position="214"/>
        <end position="231"/>
    </location>
</feature>
<comment type="subcellular location">
    <subcellularLocation>
        <location evidence="1">Cell membrane</location>
        <topology evidence="1">Multi-pass membrane protein</topology>
    </subcellularLocation>
</comment>
<keyword evidence="5 8" id="KW-0812">Transmembrane</keyword>
<dbReference type="CDD" id="cd17503">
    <property type="entry name" value="MFS_LmrB_MDR_like"/>
    <property type="match status" value="1"/>
</dbReference>
<feature type="transmembrane region" description="Helical" evidence="8">
    <location>
        <begin position="243"/>
        <end position="261"/>
    </location>
</feature>
<name>A0A1S1HB98_9SPHN</name>
<evidence type="ECO:0000256" key="5">
    <source>
        <dbReference type="ARBA" id="ARBA00022692"/>
    </source>
</evidence>
<feature type="domain" description="Major facilitator superfamily (MFS) profile" evidence="9">
    <location>
        <begin position="28"/>
        <end position="512"/>
    </location>
</feature>
<evidence type="ECO:0000256" key="8">
    <source>
        <dbReference type="SAM" id="Phobius"/>
    </source>
</evidence>
<dbReference type="Gene3D" id="1.20.1250.20">
    <property type="entry name" value="MFS general substrate transporter like domains"/>
    <property type="match status" value="1"/>
</dbReference>
<dbReference type="GO" id="GO:0022857">
    <property type="term" value="F:transmembrane transporter activity"/>
    <property type="evidence" value="ECO:0007669"/>
    <property type="project" value="InterPro"/>
</dbReference>
<gene>
    <name evidence="10" type="primary">emrB_3</name>
    <name evidence="10" type="ORF">BHE75_01074</name>
</gene>
<reference evidence="10 11" key="1">
    <citation type="submission" date="2016-09" db="EMBL/GenBank/DDBJ databases">
        <title>Metabolic pathway, cell adaptation mechanisms and a novel monoxygenase revealed through proteogenomic-transcription analysis of a Sphingomonas haloaromaticamans strain degrading the fungicide ortho-phenylphenol.</title>
        <authorList>
            <person name="Perruchon C."/>
            <person name="Papadopoulou E.S."/>
            <person name="Rousidou C."/>
            <person name="Vasileiadis S."/>
            <person name="Tanou G."/>
            <person name="Amoutzias G."/>
            <person name="Molassiotis A."/>
            <person name="Karpouzas D.G."/>
        </authorList>
    </citation>
    <scope>NUCLEOTIDE SEQUENCE [LARGE SCALE GENOMIC DNA]</scope>
    <source>
        <strain evidence="10 11">P3</strain>
    </source>
</reference>
<accession>A0A1S1HB98</accession>
<organism evidence="10 11">
    <name type="scientific">Edaphosphingomonas haloaromaticamans</name>
    <dbReference type="NCBI Taxonomy" id="653954"/>
    <lineage>
        <taxon>Bacteria</taxon>
        <taxon>Pseudomonadati</taxon>
        <taxon>Pseudomonadota</taxon>
        <taxon>Alphaproteobacteria</taxon>
        <taxon>Sphingomonadales</taxon>
        <taxon>Rhizorhabdaceae</taxon>
        <taxon>Edaphosphingomonas</taxon>
    </lineage>
</organism>
<feature type="transmembrane region" description="Helical" evidence="8">
    <location>
        <begin position="153"/>
        <end position="174"/>
    </location>
</feature>
<comment type="similarity">
    <text evidence="2">Belongs to the major facilitator superfamily. EmrB family.</text>
</comment>
<dbReference type="AlphaFoldDB" id="A0A1S1HB98"/>
<keyword evidence="11" id="KW-1185">Reference proteome</keyword>